<keyword evidence="1" id="KW-1133">Transmembrane helix</keyword>
<keyword evidence="1" id="KW-0812">Transmembrane</keyword>
<proteinExistence type="predicted"/>
<feature type="transmembrane region" description="Helical" evidence="1">
    <location>
        <begin position="215"/>
        <end position="237"/>
    </location>
</feature>
<comment type="caution">
    <text evidence="2">The sequence shown here is derived from an EMBL/GenBank/DDBJ whole genome shotgun (WGS) entry which is preliminary data.</text>
</comment>
<dbReference type="EMBL" id="JBIACJ010000007">
    <property type="protein sequence ID" value="MFE8697375.1"/>
    <property type="molecule type" value="Genomic_DNA"/>
</dbReference>
<protein>
    <submittedName>
        <fullName evidence="2">Uncharacterized protein</fullName>
    </submittedName>
</protein>
<organism evidence="2 3">
    <name type="scientific">Cytobacillus mangrovibacter</name>
    <dbReference type="NCBI Taxonomy" id="3299024"/>
    <lineage>
        <taxon>Bacteria</taxon>
        <taxon>Bacillati</taxon>
        <taxon>Bacillota</taxon>
        <taxon>Bacilli</taxon>
        <taxon>Bacillales</taxon>
        <taxon>Bacillaceae</taxon>
        <taxon>Cytobacillus</taxon>
    </lineage>
</organism>
<dbReference type="RefSeq" id="WP_389220448.1">
    <property type="nucleotide sequence ID" value="NZ_JBIACJ010000007.1"/>
</dbReference>
<evidence type="ECO:0000256" key="1">
    <source>
        <dbReference type="SAM" id="Phobius"/>
    </source>
</evidence>
<evidence type="ECO:0000313" key="2">
    <source>
        <dbReference type="EMBL" id="MFE8697375.1"/>
    </source>
</evidence>
<sequence>MKKRFIFFSIGIILFLLSLPLSTKMGMELIHNQKMKKQYQITNISQGFPATPSTFKYNDHLVEIKEEEIKDEEYTDPWENKISLGDLAIYIDKVQIDRLKEHPIRIDEEGLNRYYGEIAYLLLEDKNMDQTQFVLLLKKTKEIQKEMPNGDIVGWVPEEKLTYAMYVLDEDGNIDRQTFRLTERSALQTQLVNAGVVAPTRMGYYTNAWEGYPSLFFPLIFPFLTLLIGFTLMLFCFPYRKFTK</sequence>
<accession>A0ABW6JZN4</accession>
<reference evidence="2 3" key="1">
    <citation type="submission" date="2024-08" db="EMBL/GenBank/DDBJ databases">
        <title>Two novel Cytobacillus novel species.</title>
        <authorList>
            <person name="Liu G."/>
        </authorList>
    </citation>
    <scope>NUCLEOTIDE SEQUENCE [LARGE SCALE GENOMIC DNA]</scope>
    <source>
        <strain evidence="2 3">FJAT-53684</strain>
    </source>
</reference>
<evidence type="ECO:0000313" key="3">
    <source>
        <dbReference type="Proteomes" id="UP001601058"/>
    </source>
</evidence>
<dbReference type="Proteomes" id="UP001601058">
    <property type="component" value="Unassembled WGS sequence"/>
</dbReference>
<name>A0ABW6JZN4_9BACI</name>
<keyword evidence="1" id="KW-0472">Membrane</keyword>
<keyword evidence="3" id="KW-1185">Reference proteome</keyword>
<gene>
    <name evidence="2" type="ORF">ACFYKT_13615</name>
</gene>